<evidence type="ECO:0000256" key="3">
    <source>
        <dbReference type="ARBA" id="ARBA00022692"/>
    </source>
</evidence>
<evidence type="ECO:0000313" key="8">
    <source>
        <dbReference type="EMBL" id="KRO92125.1"/>
    </source>
</evidence>
<reference evidence="8 9" key="1">
    <citation type="submission" date="2015-10" db="EMBL/GenBank/DDBJ databases">
        <title>Metagenome-Assembled Genomes uncover a global brackish microbiome.</title>
        <authorList>
            <person name="Hugerth L.W."/>
            <person name="Larsson J."/>
            <person name="Alneberg J."/>
            <person name="Lindh M.V."/>
            <person name="Legrand C."/>
            <person name="Pinhassi J."/>
            <person name="Andersson A.F."/>
        </authorList>
    </citation>
    <scope>NUCLEOTIDE SEQUENCE [LARGE SCALE GENOMIC DNA]</scope>
    <source>
        <strain evidence="8">BACL26 MAG-121220-bin70</strain>
    </source>
</reference>
<dbReference type="AlphaFoldDB" id="A0A0R2U4X4"/>
<dbReference type="InterPro" id="IPR011701">
    <property type="entry name" value="MFS"/>
</dbReference>
<dbReference type="InterPro" id="IPR036259">
    <property type="entry name" value="MFS_trans_sf"/>
</dbReference>
<evidence type="ECO:0000256" key="6">
    <source>
        <dbReference type="SAM" id="Phobius"/>
    </source>
</evidence>
<evidence type="ECO:0000256" key="5">
    <source>
        <dbReference type="ARBA" id="ARBA00023136"/>
    </source>
</evidence>
<comment type="caution">
    <text evidence="8">The sequence shown here is derived from an EMBL/GenBank/DDBJ whole genome shotgun (WGS) entry which is preliminary data.</text>
</comment>
<evidence type="ECO:0000256" key="1">
    <source>
        <dbReference type="ARBA" id="ARBA00004651"/>
    </source>
</evidence>
<dbReference type="CDD" id="cd06174">
    <property type="entry name" value="MFS"/>
    <property type="match status" value="1"/>
</dbReference>
<dbReference type="SUPFAM" id="SSF103473">
    <property type="entry name" value="MFS general substrate transporter"/>
    <property type="match status" value="1"/>
</dbReference>
<evidence type="ECO:0000256" key="4">
    <source>
        <dbReference type="ARBA" id="ARBA00022989"/>
    </source>
</evidence>
<protein>
    <recommendedName>
        <fullName evidence="7">Major facilitator superfamily (MFS) profile domain-containing protein</fullName>
    </recommendedName>
</protein>
<gene>
    <name evidence="8" type="ORF">ABS24_07110</name>
</gene>
<dbReference type="InterPro" id="IPR020846">
    <property type="entry name" value="MFS_dom"/>
</dbReference>
<feature type="non-terminal residue" evidence="8">
    <location>
        <position position="335"/>
    </location>
</feature>
<dbReference type="PANTHER" id="PTHR43124:SF3">
    <property type="entry name" value="CHLORAMPHENICOL EFFLUX PUMP RV0191"/>
    <property type="match status" value="1"/>
</dbReference>
<accession>A0A0R2U4X4</accession>
<dbReference type="InterPro" id="IPR050189">
    <property type="entry name" value="MFS_Efflux_Transporters"/>
</dbReference>
<sequence>MQRWLILTVLCLSGGIIFMLPFLREVYYIPMQQAFSFDHTQMGVLSSVFGTASLLAYFPGGWLADRFSPRKLMSCGLLGVALAGVYYSRFPSYAISIVIHAFWGLCTSLVFWGAMIKATRNWGRSNKQGQAFGLLESGRGISELASSSLLLALFVWLGSQAEALSQVILLFSLCNASLALLVWLFLQDTAGDKAEESKKSELGLKEIIVVLKMPTVWLISIIVLSSYSAYWGAFYFAPYATDIFGLSVVVGASIAVGKMWLKPFIAVLAGFTADRMGVANTVFYCLLAMTLCFAVFSVLPQGSGYLAVMLINTVIISIGVFALRGLYFALLTEGG</sequence>
<evidence type="ECO:0000256" key="2">
    <source>
        <dbReference type="ARBA" id="ARBA00022475"/>
    </source>
</evidence>
<dbReference type="EMBL" id="LICA01000369">
    <property type="protein sequence ID" value="KRO92125.1"/>
    <property type="molecule type" value="Genomic_DNA"/>
</dbReference>
<keyword evidence="3 6" id="KW-0812">Transmembrane</keyword>
<dbReference type="Gene3D" id="1.20.1250.20">
    <property type="entry name" value="MFS general substrate transporter like domains"/>
    <property type="match status" value="2"/>
</dbReference>
<dbReference type="Proteomes" id="UP000051213">
    <property type="component" value="Unassembled WGS sequence"/>
</dbReference>
<feature type="transmembrane region" description="Helical" evidence="6">
    <location>
        <begin position="281"/>
        <end position="299"/>
    </location>
</feature>
<name>A0A0R2U4X4_9GAMM</name>
<dbReference type="Pfam" id="PF07690">
    <property type="entry name" value="MFS_1"/>
    <property type="match status" value="1"/>
</dbReference>
<feature type="transmembrane region" description="Helical" evidence="6">
    <location>
        <begin position="93"/>
        <end position="116"/>
    </location>
</feature>
<feature type="transmembrane region" description="Helical" evidence="6">
    <location>
        <begin position="137"/>
        <end position="157"/>
    </location>
</feature>
<evidence type="ECO:0000259" key="7">
    <source>
        <dbReference type="PROSITE" id="PS50850"/>
    </source>
</evidence>
<dbReference type="GO" id="GO:0022857">
    <property type="term" value="F:transmembrane transporter activity"/>
    <property type="evidence" value="ECO:0007669"/>
    <property type="project" value="InterPro"/>
</dbReference>
<feature type="transmembrane region" description="Helical" evidence="6">
    <location>
        <begin position="43"/>
        <end position="64"/>
    </location>
</feature>
<proteinExistence type="predicted"/>
<feature type="transmembrane region" description="Helical" evidence="6">
    <location>
        <begin position="163"/>
        <end position="186"/>
    </location>
</feature>
<feature type="transmembrane region" description="Helical" evidence="6">
    <location>
        <begin position="243"/>
        <end position="261"/>
    </location>
</feature>
<keyword evidence="2" id="KW-1003">Cell membrane</keyword>
<evidence type="ECO:0000313" key="9">
    <source>
        <dbReference type="Proteomes" id="UP000051213"/>
    </source>
</evidence>
<organism evidence="8 9">
    <name type="scientific">SAR92 bacterium BACL26 MAG-121220-bin70</name>
    <dbReference type="NCBI Taxonomy" id="1655626"/>
    <lineage>
        <taxon>Bacteria</taxon>
        <taxon>Pseudomonadati</taxon>
        <taxon>Pseudomonadota</taxon>
        <taxon>Gammaproteobacteria</taxon>
        <taxon>Cellvibrionales</taxon>
        <taxon>Porticoccaceae</taxon>
        <taxon>SAR92 clade</taxon>
    </lineage>
</organism>
<feature type="transmembrane region" description="Helical" evidence="6">
    <location>
        <begin position="207"/>
        <end position="231"/>
    </location>
</feature>
<feature type="transmembrane region" description="Helical" evidence="6">
    <location>
        <begin position="305"/>
        <end position="330"/>
    </location>
</feature>
<dbReference type="PROSITE" id="PS50850">
    <property type="entry name" value="MFS"/>
    <property type="match status" value="1"/>
</dbReference>
<keyword evidence="4 6" id="KW-1133">Transmembrane helix</keyword>
<feature type="domain" description="Major facilitator superfamily (MFS) profile" evidence="7">
    <location>
        <begin position="1"/>
        <end position="335"/>
    </location>
</feature>
<keyword evidence="5 6" id="KW-0472">Membrane</keyword>
<dbReference type="PANTHER" id="PTHR43124">
    <property type="entry name" value="PURINE EFFLUX PUMP PBUE"/>
    <property type="match status" value="1"/>
</dbReference>
<dbReference type="GO" id="GO:0005886">
    <property type="term" value="C:plasma membrane"/>
    <property type="evidence" value="ECO:0007669"/>
    <property type="project" value="UniProtKB-SubCell"/>
</dbReference>
<feature type="transmembrane region" description="Helical" evidence="6">
    <location>
        <begin position="5"/>
        <end position="23"/>
    </location>
</feature>
<comment type="subcellular location">
    <subcellularLocation>
        <location evidence="1">Cell membrane</location>
        <topology evidence="1">Multi-pass membrane protein</topology>
    </subcellularLocation>
</comment>
<feature type="transmembrane region" description="Helical" evidence="6">
    <location>
        <begin position="71"/>
        <end position="87"/>
    </location>
</feature>